<reference evidence="1 2" key="1">
    <citation type="journal article" date="2013" name="PLoS Genet.">
        <title>Distinctive expansion of potential virulence genes in the genome of the oomycete fish pathogen Saprolegnia parasitica.</title>
        <authorList>
            <person name="Jiang R.H."/>
            <person name="de Bruijn I."/>
            <person name="Haas B.J."/>
            <person name="Belmonte R."/>
            <person name="Lobach L."/>
            <person name="Christie J."/>
            <person name="van den Ackerveken G."/>
            <person name="Bottin A."/>
            <person name="Bulone V."/>
            <person name="Diaz-Moreno S.M."/>
            <person name="Dumas B."/>
            <person name="Fan L."/>
            <person name="Gaulin E."/>
            <person name="Govers F."/>
            <person name="Grenville-Briggs L.J."/>
            <person name="Horner N.R."/>
            <person name="Levin J.Z."/>
            <person name="Mammella M."/>
            <person name="Meijer H.J."/>
            <person name="Morris P."/>
            <person name="Nusbaum C."/>
            <person name="Oome S."/>
            <person name="Phillips A.J."/>
            <person name="van Rooyen D."/>
            <person name="Rzeszutek E."/>
            <person name="Saraiva M."/>
            <person name="Secombes C.J."/>
            <person name="Seidl M.F."/>
            <person name="Snel B."/>
            <person name="Stassen J.H."/>
            <person name="Sykes S."/>
            <person name="Tripathy S."/>
            <person name="van den Berg H."/>
            <person name="Vega-Arreguin J.C."/>
            <person name="Wawra S."/>
            <person name="Young S.K."/>
            <person name="Zeng Q."/>
            <person name="Dieguez-Uribeondo J."/>
            <person name="Russ C."/>
            <person name="Tyler B.M."/>
            <person name="van West P."/>
        </authorList>
    </citation>
    <scope>NUCLEOTIDE SEQUENCE [LARGE SCALE GENOMIC DNA]</scope>
    <source>
        <strain evidence="1 2">CBS 223.65</strain>
    </source>
</reference>
<name>A0A067BEG7_SAPPC</name>
<feature type="non-terminal residue" evidence="1">
    <location>
        <position position="1"/>
    </location>
</feature>
<evidence type="ECO:0000313" key="1">
    <source>
        <dbReference type="EMBL" id="KDO16754.1"/>
    </source>
</evidence>
<evidence type="ECO:0000313" key="2">
    <source>
        <dbReference type="Proteomes" id="UP000030745"/>
    </source>
</evidence>
<dbReference type="VEuPathDB" id="FungiDB:SPRG_17758"/>
<protein>
    <submittedName>
        <fullName evidence="1">Uncharacterized protein</fullName>
    </submittedName>
</protein>
<dbReference type="Proteomes" id="UP000030745">
    <property type="component" value="Unassembled WGS sequence"/>
</dbReference>
<dbReference type="KEGG" id="spar:SPRG_17758"/>
<sequence length="55" mass="6053">TSDGERITITKIVVHLKQLNADTMAHDFVILERSKVSPVEIAFKDDALGAMQGNK</sequence>
<gene>
    <name evidence="1" type="ORF">SPRG_17758</name>
</gene>
<dbReference type="AlphaFoldDB" id="A0A067BEG7"/>
<proteinExistence type="predicted"/>
<dbReference type="GeneID" id="24139288"/>
<keyword evidence="2" id="KW-1185">Reference proteome</keyword>
<accession>A0A067BEG7</accession>
<dbReference type="EMBL" id="KK583946">
    <property type="protein sequence ID" value="KDO16754.1"/>
    <property type="molecule type" value="Genomic_DNA"/>
</dbReference>
<organism evidence="1 2">
    <name type="scientific">Saprolegnia parasitica (strain CBS 223.65)</name>
    <dbReference type="NCBI Taxonomy" id="695850"/>
    <lineage>
        <taxon>Eukaryota</taxon>
        <taxon>Sar</taxon>
        <taxon>Stramenopiles</taxon>
        <taxon>Oomycota</taxon>
        <taxon>Saprolegniomycetes</taxon>
        <taxon>Saprolegniales</taxon>
        <taxon>Saprolegniaceae</taxon>
        <taxon>Saprolegnia</taxon>
    </lineage>
</organism>
<dbReference type="RefSeq" id="XP_012212540.1">
    <property type="nucleotide sequence ID" value="XM_012357150.1"/>
</dbReference>